<feature type="compositionally biased region" description="Polar residues" evidence="21">
    <location>
        <begin position="570"/>
        <end position="595"/>
    </location>
</feature>
<reference evidence="25" key="1">
    <citation type="journal article" date="2006" name="Science">
        <title>Ancient noncoding elements conserved in the human genome.</title>
        <authorList>
            <person name="Venkatesh B."/>
            <person name="Kirkness E.F."/>
            <person name="Loh Y.H."/>
            <person name="Halpern A.L."/>
            <person name="Lee A.P."/>
            <person name="Johnson J."/>
            <person name="Dandona N."/>
            <person name="Viswanathan L.D."/>
            <person name="Tay A."/>
            <person name="Venter J.C."/>
            <person name="Strausberg R.L."/>
            <person name="Brenner S."/>
        </authorList>
    </citation>
    <scope>NUCLEOTIDE SEQUENCE [LARGE SCALE GENOMIC DNA]</scope>
</reference>
<evidence type="ECO:0000256" key="14">
    <source>
        <dbReference type="ARBA" id="ARBA00023054"/>
    </source>
</evidence>
<dbReference type="InterPro" id="IPR019518">
    <property type="entry name" value="CtIP_N"/>
</dbReference>
<feature type="compositionally biased region" description="Basic and acidic residues" evidence="21">
    <location>
        <begin position="605"/>
        <end position="618"/>
    </location>
</feature>
<dbReference type="GO" id="GO:0005634">
    <property type="term" value="C:nucleus"/>
    <property type="evidence" value="ECO:0007669"/>
    <property type="project" value="UniProtKB-SubCell"/>
</dbReference>
<reference evidence="25" key="2">
    <citation type="journal article" date="2007" name="PLoS Biol.">
        <title>Survey sequencing and comparative analysis of the elephant shark (Callorhinchus milii) genome.</title>
        <authorList>
            <person name="Venkatesh B."/>
            <person name="Kirkness E.F."/>
            <person name="Loh Y.H."/>
            <person name="Halpern A.L."/>
            <person name="Lee A.P."/>
            <person name="Johnson J."/>
            <person name="Dandona N."/>
            <person name="Viswanathan L.D."/>
            <person name="Tay A."/>
            <person name="Venter J.C."/>
            <person name="Strausberg R.L."/>
            <person name="Brenner S."/>
        </authorList>
    </citation>
    <scope>NUCLEOTIDE SEQUENCE [LARGE SCALE GENOMIC DNA]</scope>
</reference>
<keyword evidence="18" id="KW-0469">Meiosis</keyword>
<evidence type="ECO:0000256" key="9">
    <source>
        <dbReference type="ARBA" id="ARBA00022759"/>
    </source>
</evidence>
<dbReference type="InterPro" id="IPR013882">
    <property type="entry name" value="Ctp1_C"/>
</dbReference>
<feature type="region of interest" description="Disordered" evidence="21">
    <location>
        <begin position="557"/>
        <end position="627"/>
    </location>
</feature>
<dbReference type="GeneID" id="103183898"/>
<evidence type="ECO:0000256" key="8">
    <source>
        <dbReference type="ARBA" id="ARBA00022722"/>
    </source>
</evidence>
<feature type="domain" description="DNA endonuclease activator Ctp1 C-terminal" evidence="22">
    <location>
        <begin position="807"/>
        <end position="841"/>
    </location>
</feature>
<keyword evidence="12" id="KW-0378">Hydrolase</keyword>
<evidence type="ECO:0000256" key="4">
    <source>
        <dbReference type="ARBA" id="ARBA00020680"/>
    </source>
</evidence>
<reference evidence="24" key="5">
    <citation type="submission" date="2025-09" db="UniProtKB">
        <authorList>
            <consortium name="Ensembl"/>
        </authorList>
    </citation>
    <scope>IDENTIFICATION</scope>
</reference>
<evidence type="ECO:0000256" key="16">
    <source>
        <dbReference type="ARBA" id="ARBA00023204"/>
    </source>
</evidence>
<dbReference type="InParanoid" id="A0A4W3IQW4"/>
<keyword evidence="5" id="KW-0158">Chromosome</keyword>
<sequence length="879" mass="99320">MNNSSGSCGSPVTGGTSEADPFKEMWSKLKECHDKEVQVLQLKISKLKNDRCLDARRVDEYYNKNQQLREQQKGLHDNIKILEDRLRAGLCDRCAVTEEHMRKKQLEFENIRQQNLKLITELINEKNSLQDENKKLNEKLESQQHHLKEQQADGGEAIDADEGVIPDSPVSISMLSRMRRRKENRHIRYSEHSRGELTLPQSNDETYKMASTCFTAVTQPSQREETLAADTYDPGLSPVKNKRPVTGNLQAANSSFNLAAVVAETLGLGIIEEHDFQSRLNSYRDSTVPTHTRHNILEKDAKLPVKAEELKENGCRFPCVLQTNEKNGTWVPQCTSPVFGVSAHTAKGSPNSDICASPSLFGHRICIQGLDVHGKAHKLKTDGEEVALLPVDQQIRMNHFLEQSKLGERRVSKKHVEDKSDAAVSGDCLPSSNRLAKRKKTEDAQDSITGCGKPSTNKENLWSILGKAASLDDGSPDKPLDLSDHVSNSRSGDRSQGKNTGNNKLIQATLLETLKPSMKTSVNLRRIYNGGCLIAKDSQDDPYLQEAVSRSRGEIFPGVDVKSEGKGENDLSSSCRYLSPQRSNFQETEQPSNETKSQELETQDPAEKNTRTTPKESEPTSVLQLNPCATTAKRHIHEEDGRKSENLQWSIDPEADLSKYKTDPVQVASKQPIEQHEIDTPDMDCTYVSQSMLLKSKRKRLDKSSCGDRSEQDETLAEIFDRTAYGEYESCPQEKSPPKVYDSEFEEGPEKTQTEAIAQPYFNCEQRKNAGLNFPHVEVVRNKEERRKMHGHTCKECEVYYADLPEEERLKKLANCSRHRFRYIPPDTPENFWEVGFPSTQTCVDRGYIKEENTPCQRPRRRRPYNPTFSPKSKEPNAS</sequence>
<dbReference type="OMA" id="LENFQWS"/>
<feature type="compositionally biased region" description="Basic and acidic residues" evidence="21">
    <location>
        <begin position="406"/>
        <end position="421"/>
    </location>
</feature>
<proteinExistence type="inferred from homology"/>
<reference evidence="25" key="3">
    <citation type="journal article" date="2014" name="Nature">
        <title>Elephant shark genome provides unique insights into gnathostome evolution.</title>
        <authorList>
            <consortium name="International Elephant Shark Genome Sequencing Consortium"/>
            <person name="Venkatesh B."/>
            <person name="Lee A.P."/>
            <person name="Ravi V."/>
            <person name="Maurya A.K."/>
            <person name="Lian M.M."/>
            <person name="Swann J.B."/>
            <person name="Ohta Y."/>
            <person name="Flajnik M.F."/>
            <person name="Sutoh Y."/>
            <person name="Kasahara M."/>
            <person name="Hoon S."/>
            <person name="Gangu V."/>
            <person name="Roy S.W."/>
            <person name="Irimia M."/>
            <person name="Korzh V."/>
            <person name="Kondrychyn I."/>
            <person name="Lim Z.W."/>
            <person name="Tay B.H."/>
            <person name="Tohari S."/>
            <person name="Kong K.W."/>
            <person name="Ho S."/>
            <person name="Lorente-Galdos B."/>
            <person name="Quilez J."/>
            <person name="Marques-Bonet T."/>
            <person name="Raney B.J."/>
            <person name="Ingham P.W."/>
            <person name="Tay A."/>
            <person name="Hillier L.W."/>
            <person name="Minx P."/>
            <person name="Boehm T."/>
            <person name="Wilson R.K."/>
            <person name="Brenner S."/>
            <person name="Warren W.C."/>
        </authorList>
    </citation>
    <scope>NUCLEOTIDE SEQUENCE [LARGE SCALE GENOMIC DNA]</scope>
</reference>
<gene>
    <name evidence="24" type="primary">rbbp8</name>
</gene>
<dbReference type="GO" id="GO:0004519">
    <property type="term" value="F:endonuclease activity"/>
    <property type="evidence" value="ECO:0007669"/>
    <property type="project" value="UniProtKB-KW"/>
</dbReference>
<feature type="region of interest" description="Disordered" evidence="21">
    <location>
        <begin position="406"/>
        <end position="454"/>
    </location>
</feature>
<evidence type="ECO:0000256" key="18">
    <source>
        <dbReference type="ARBA" id="ARBA00023254"/>
    </source>
</evidence>
<keyword evidence="17" id="KW-0539">Nucleus</keyword>
<dbReference type="GO" id="GO:0010792">
    <property type="term" value="P:DNA double-strand break processing involved in repair via single-strand annealing"/>
    <property type="evidence" value="ECO:0007669"/>
    <property type="project" value="TreeGrafter"/>
</dbReference>
<evidence type="ECO:0000256" key="1">
    <source>
        <dbReference type="ARBA" id="ARBA00004123"/>
    </source>
</evidence>
<evidence type="ECO:0000256" key="15">
    <source>
        <dbReference type="ARBA" id="ARBA00023125"/>
    </source>
</evidence>
<evidence type="ECO:0000256" key="11">
    <source>
        <dbReference type="ARBA" id="ARBA00022776"/>
    </source>
</evidence>
<keyword evidence="9" id="KW-0255">Endonuclease</keyword>
<evidence type="ECO:0000256" key="20">
    <source>
        <dbReference type="SAM" id="Coils"/>
    </source>
</evidence>
<dbReference type="Pfam" id="PF10482">
    <property type="entry name" value="CtIP_N"/>
    <property type="match status" value="1"/>
</dbReference>
<dbReference type="OrthoDB" id="5801062at2759"/>
<accession>A0A4W3IQW4</accession>
<comment type="subcellular location">
    <subcellularLocation>
        <location evidence="2">Chromosome</location>
    </subcellularLocation>
    <subcellularLocation>
        <location evidence="1">Nucleus</location>
    </subcellularLocation>
</comment>
<dbReference type="PANTHER" id="PTHR15107:SF4">
    <property type="entry name" value="DNA ENDONUCLEASE RBBP8"/>
    <property type="match status" value="1"/>
</dbReference>
<dbReference type="CTD" id="5932"/>
<reference evidence="24" key="4">
    <citation type="submission" date="2025-08" db="UniProtKB">
        <authorList>
            <consortium name="Ensembl"/>
        </authorList>
    </citation>
    <scope>IDENTIFICATION</scope>
</reference>
<feature type="compositionally biased region" description="Basic and acidic residues" evidence="21">
    <location>
        <begin position="475"/>
        <end position="484"/>
    </location>
</feature>
<feature type="coiled-coil region" evidence="20">
    <location>
        <begin position="30"/>
        <end position="85"/>
    </location>
</feature>
<dbReference type="RefSeq" id="XP_007899842.2">
    <property type="nucleotide sequence ID" value="XM_007901651.2"/>
</dbReference>
<dbReference type="Proteomes" id="UP000314986">
    <property type="component" value="Unassembled WGS sequence"/>
</dbReference>
<evidence type="ECO:0000256" key="17">
    <source>
        <dbReference type="ARBA" id="ARBA00023242"/>
    </source>
</evidence>
<dbReference type="GO" id="GO:0051301">
    <property type="term" value="P:cell division"/>
    <property type="evidence" value="ECO:0007669"/>
    <property type="project" value="UniProtKB-KW"/>
</dbReference>
<evidence type="ECO:0000259" key="22">
    <source>
        <dbReference type="Pfam" id="PF08573"/>
    </source>
</evidence>
<dbReference type="GO" id="GO:0005694">
    <property type="term" value="C:chromosome"/>
    <property type="evidence" value="ECO:0007669"/>
    <property type="project" value="UniProtKB-SubCell"/>
</dbReference>
<evidence type="ECO:0000256" key="13">
    <source>
        <dbReference type="ARBA" id="ARBA00022833"/>
    </source>
</evidence>
<dbReference type="GO" id="GO:0016787">
    <property type="term" value="F:hydrolase activity"/>
    <property type="evidence" value="ECO:0007669"/>
    <property type="project" value="UniProtKB-KW"/>
</dbReference>
<dbReference type="PANTHER" id="PTHR15107">
    <property type="entry name" value="RETINOBLASTOMA BINDING PROTEIN 8"/>
    <property type="match status" value="1"/>
</dbReference>
<dbReference type="STRING" id="7868.ENSCMIP00000023050"/>
<evidence type="ECO:0000256" key="3">
    <source>
        <dbReference type="ARBA" id="ARBA00007496"/>
    </source>
</evidence>
<evidence type="ECO:0000256" key="7">
    <source>
        <dbReference type="ARBA" id="ARBA00022618"/>
    </source>
</evidence>
<evidence type="ECO:0000256" key="10">
    <source>
        <dbReference type="ARBA" id="ARBA00022763"/>
    </source>
</evidence>
<evidence type="ECO:0000256" key="12">
    <source>
        <dbReference type="ARBA" id="ARBA00022801"/>
    </source>
</evidence>
<evidence type="ECO:0000256" key="21">
    <source>
        <dbReference type="SAM" id="MobiDB-lite"/>
    </source>
</evidence>
<dbReference type="GO" id="GO:0003684">
    <property type="term" value="F:damaged DNA binding"/>
    <property type="evidence" value="ECO:0007669"/>
    <property type="project" value="TreeGrafter"/>
</dbReference>
<name>A0A4W3IQW4_CALMI</name>
<evidence type="ECO:0000259" key="23">
    <source>
        <dbReference type="Pfam" id="PF10482"/>
    </source>
</evidence>
<dbReference type="Pfam" id="PF08573">
    <property type="entry name" value="SAE2"/>
    <property type="match status" value="1"/>
</dbReference>
<dbReference type="AlphaFoldDB" id="A0A4W3IQW4"/>
<keyword evidence="11" id="KW-0498">Mitosis</keyword>
<keyword evidence="8" id="KW-0540">Nuclease</keyword>
<dbReference type="GO" id="GO:0051321">
    <property type="term" value="P:meiotic cell cycle"/>
    <property type="evidence" value="ECO:0007669"/>
    <property type="project" value="UniProtKB-KW"/>
</dbReference>
<dbReference type="InterPro" id="IPR033316">
    <property type="entry name" value="RBBP8-like"/>
</dbReference>
<comment type="similarity">
    <text evidence="3">Belongs to the COM1/SAE2/CtIP family.</text>
</comment>
<evidence type="ECO:0000256" key="2">
    <source>
        <dbReference type="ARBA" id="ARBA00004286"/>
    </source>
</evidence>
<keyword evidence="25" id="KW-1185">Reference proteome</keyword>
<evidence type="ECO:0000256" key="6">
    <source>
        <dbReference type="ARBA" id="ARBA00022553"/>
    </source>
</evidence>
<evidence type="ECO:0000313" key="25">
    <source>
        <dbReference type="Proteomes" id="UP000314986"/>
    </source>
</evidence>
<feature type="region of interest" description="Disordered" evidence="21">
    <location>
        <begin position="143"/>
        <end position="170"/>
    </location>
</feature>
<evidence type="ECO:0000313" key="24">
    <source>
        <dbReference type="Ensembl" id="ENSCMIP00000023050.1"/>
    </source>
</evidence>
<keyword evidence="13" id="KW-0862">Zinc</keyword>
<keyword evidence="16" id="KW-0234">DNA repair</keyword>
<keyword evidence="7" id="KW-0132">Cell division</keyword>
<feature type="region of interest" description="Disordered" evidence="21">
    <location>
        <begin position="472"/>
        <end position="504"/>
    </location>
</feature>
<dbReference type="Ensembl" id="ENSCMIT00000023446.1">
    <property type="protein sequence ID" value="ENSCMIP00000023050.1"/>
    <property type="gene ID" value="ENSCMIG00000010347.1"/>
</dbReference>
<keyword evidence="19" id="KW-0131">Cell cycle</keyword>
<protein>
    <recommendedName>
        <fullName evidence="4">DNA endonuclease RBBP8</fullName>
    </recommendedName>
</protein>
<keyword evidence="10" id="KW-0227">DNA damage</keyword>
<keyword evidence="6" id="KW-0597">Phosphoprotein</keyword>
<evidence type="ECO:0000256" key="19">
    <source>
        <dbReference type="ARBA" id="ARBA00023306"/>
    </source>
</evidence>
<evidence type="ECO:0000256" key="5">
    <source>
        <dbReference type="ARBA" id="ARBA00022454"/>
    </source>
</evidence>
<feature type="region of interest" description="Disordered" evidence="21">
    <location>
        <begin position="848"/>
        <end position="879"/>
    </location>
</feature>
<keyword evidence="15" id="KW-0238">DNA-binding</keyword>
<organism evidence="24 25">
    <name type="scientific">Callorhinchus milii</name>
    <name type="common">Ghost shark</name>
    <dbReference type="NCBI Taxonomy" id="7868"/>
    <lineage>
        <taxon>Eukaryota</taxon>
        <taxon>Metazoa</taxon>
        <taxon>Chordata</taxon>
        <taxon>Craniata</taxon>
        <taxon>Vertebrata</taxon>
        <taxon>Chondrichthyes</taxon>
        <taxon>Holocephali</taxon>
        <taxon>Chimaeriformes</taxon>
        <taxon>Callorhinchidae</taxon>
        <taxon>Callorhinchus</taxon>
    </lineage>
</organism>
<feature type="domain" description="DNA endonuclease Ctp1 N-terminal" evidence="23">
    <location>
        <begin position="22"/>
        <end position="140"/>
    </location>
</feature>
<dbReference type="GeneTree" id="ENSGT00530000063835"/>
<keyword evidence="14 20" id="KW-0175">Coiled coil</keyword>